<evidence type="ECO:0000256" key="2">
    <source>
        <dbReference type="ARBA" id="ARBA00004496"/>
    </source>
</evidence>
<feature type="domain" description="PX" evidence="9">
    <location>
        <begin position="234"/>
        <end position="340"/>
    </location>
</feature>
<dbReference type="Gene3D" id="1.10.238.10">
    <property type="entry name" value="EF-hand"/>
    <property type="match status" value="1"/>
</dbReference>
<dbReference type="GO" id="GO:0042147">
    <property type="term" value="P:retrograde transport, endosome to Golgi"/>
    <property type="evidence" value="ECO:0007669"/>
    <property type="project" value="InterPro"/>
</dbReference>
<dbReference type="Proteomes" id="UP000008064">
    <property type="component" value="Unassembled WGS sequence"/>
</dbReference>
<dbReference type="GeneID" id="18820260"/>
<evidence type="ECO:0000256" key="6">
    <source>
        <dbReference type="ARBA" id="ARBA00022490"/>
    </source>
</evidence>
<dbReference type="SUPFAM" id="SSF47473">
    <property type="entry name" value="EF-hand"/>
    <property type="match status" value="1"/>
</dbReference>
<evidence type="ECO:0000256" key="8">
    <source>
        <dbReference type="ARBA" id="ARBA00023136"/>
    </source>
</evidence>
<dbReference type="InterPro" id="IPR028662">
    <property type="entry name" value="SNX8/Mvp1"/>
</dbReference>
<dbReference type="GO" id="GO:0016020">
    <property type="term" value="C:membrane"/>
    <property type="evidence" value="ECO:0007669"/>
    <property type="project" value="UniProtKB-SubCell"/>
</dbReference>
<keyword evidence="7" id="KW-0653">Protein transport</keyword>
<dbReference type="InterPro" id="IPR001683">
    <property type="entry name" value="PX_dom"/>
</dbReference>
<dbReference type="PROSITE" id="PS50195">
    <property type="entry name" value="PX"/>
    <property type="match status" value="1"/>
</dbReference>
<dbReference type="KEGG" id="sla:SERLADRAFT_473162"/>
<dbReference type="GO" id="GO:0032266">
    <property type="term" value="F:phosphatidylinositol-3-phosphate binding"/>
    <property type="evidence" value="ECO:0007669"/>
    <property type="project" value="TreeGrafter"/>
</dbReference>
<dbReference type="RefSeq" id="XP_007320941.1">
    <property type="nucleotide sequence ID" value="XM_007320879.1"/>
</dbReference>
<dbReference type="Gene3D" id="3.30.1520.10">
    <property type="entry name" value="Phox-like domain"/>
    <property type="match status" value="1"/>
</dbReference>
<keyword evidence="6" id="KW-0963">Cytoplasm</keyword>
<evidence type="ECO:0000256" key="7">
    <source>
        <dbReference type="ARBA" id="ARBA00022927"/>
    </source>
</evidence>
<gene>
    <name evidence="10" type="ORF">SERLADRAFT_473162</name>
</gene>
<dbReference type="GO" id="GO:0005768">
    <property type="term" value="C:endosome"/>
    <property type="evidence" value="ECO:0007669"/>
    <property type="project" value="TreeGrafter"/>
</dbReference>
<dbReference type="AlphaFoldDB" id="F8P2L8"/>
<protein>
    <recommendedName>
        <fullName evidence="4">Sorting nexin MVP1</fullName>
    </recommendedName>
</protein>
<dbReference type="SUPFAM" id="SSF64268">
    <property type="entry name" value="PX domain"/>
    <property type="match status" value="1"/>
</dbReference>
<name>F8P2L8_SERL9</name>
<sequence length="649" mass="72217">MFNAPRPAQRYGSTSNGFGGSFVAENPLSASVYDGLDPWSAAPTPSPPPISSLPSTFSSVIADASIPAIYHKAFSAADTSNSGETSVNALSRVLATSSLPAATVDRIVNLVSSRPRVSKLEFYIALALVALAQSGRDISIEQVAAAASQNNLPEPSLNLESLQPSTSAFTTPYPNYRQNSGPPLRSPAPAYASEDPWSASRFGGAGEYNDTRTIVNGAPSTVSGSGLPKDWWKKQEAVNIAIQGQQGFILNRYTVYEISTDRGAAVHRRYSEFVFLWDCLVRRYPFRLLPALPPKRVQPDEAFLEQRRKGLIRFLNFVINHPVIKEDGLLAVFLTEPSLETWRKHSSVSLDEESVSKRIDHVEEMTIPSDLEEKLTSVRSKISPLIEQWQRICILAERIIKRREAAAVRIPSSLRRTYLPAHFAFSLFPSPLSSAASTHTSDSDTSAFYEQADIARLTNVLKVVAEVNETCWRGDDCELCDGVRQGVGQVATHMQRQSDMLEQQTRTLLYRTLESLKSQRDLYMAMRDLFIRHDRLSVDNVERLKKRVDTNSLKMEGIKAAQKDGWQEEADRIIGIIEKDQATIASLLSRRVFIRASMWHELRVVLHNRENALITQAVQAFARDEQSFTDSVLANWISLGNAVEGMPFE</sequence>
<organism>
    <name type="scientific">Serpula lacrymans var. lacrymans (strain S7.9)</name>
    <name type="common">Dry rot fungus</name>
    <dbReference type="NCBI Taxonomy" id="578457"/>
    <lineage>
        <taxon>Eukaryota</taxon>
        <taxon>Fungi</taxon>
        <taxon>Dikarya</taxon>
        <taxon>Basidiomycota</taxon>
        <taxon>Agaricomycotina</taxon>
        <taxon>Agaricomycetes</taxon>
        <taxon>Agaricomycetidae</taxon>
        <taxon>Boletales</taxon>
        <taxon>Coniophorineae</taxon>
        <taxon>Serpulaceae</taxon>
        <taxon>Serpula</taxon>
    </lineage>
</organism>
<comment type="similarity">
    <text evidence="3">Belongs to the sorting nexin family.</text>
</comment>
<dbReference type="OrthoDB" id="10064318at2759"/>
<evidence type="ECO:0000313" key="10">
    <source>
        <dbReference type="EMBL" id="EGO22403.1"/>
    </source>
</evidence>
<dbReference type="InterPro" id="IPR045734">
    <property type="entry name" value="Snx8_BAR_dom"/>
</dbReference>
<dbReference type="GO" id="GO:0006623">
    <property type="term" value="P:protein targeting to vacuole"/>
    <property type="evidence" value="ECO:0007669"/>
    <property type="project" value="TreeGrafter"/>
</dbReference>
<evidence type="ECO:0000256" key="3">
    <source>
        <dbReference type="ARBA" id="ARBA00010883"/>
    </source>
</evidence>
<dbReference type="Pfam" id="PF00787">
    <property type="entry name" value="PX"/>
    <property type="match status" value="1"/>
</dbReference>
<dbReference type="EMBL" id="GL945437">
    <property type="protein sequence ID" value="EGO22403.1"/>
    <property type="molecule type" value="Genomic_DNA"/>
</dbReference>
<evidence type="ECO:0000256" key="4">
    <source>
        <dbReference type="ARBA" id="ARBA00014268"/>
    </source>
</evidence>
<dbReference type="InterPro" id="IPR036871">
    <property type="entry name" value="PX_dom_sf"/>
</dbReference>
<accession>F8P2L8</accession>
<comment type="subcellular location">
    <subcellularLocation>
        <location evidence="2">Cytoplasm</location>
    </subcellularLocation>
    <subcellularLocation>
        <location evidence="1">Membrane</location>
        <topology evidence="1">Peripheral membrane protein</topology>
        <orientation evidence="1">Cytoplasmic side</orientation>
    </subcellularLocation>
</comment>
<keyword evidence="5" id="KW-0813">Transport</keyword>
<evidence type="ECO:0000256" key="5">
    <source>
        <dbReference type="ARBA" id="ARBA00022448"/>
    </source>
</evidence>
<dbReference type="SMART" id="SM00312">
    <property type="entry name" value="PX"/>
    <property type="match status" value="1"/>
</dbReference>
<evidence type="ECO:0000256" key="1">
    <source>
        <dbReference type="ARBA" id="ARBA00004287"/>
    </source>
</evidence>
<dbReference type="PANTHER" id="PTHR47554:SF1">
    <property type="entry name" value="SORTING NEXIN MVP1"/>
    <property type="match status" value="1"/>
</dbReference>
<dbReference type="CDD" id="cd07597">
    <property type="entry name" value="BAR_SNX8"/>
    <property type="match status" value="1"/>
</dbReference>
<keyword evidence="8" id="KW-0472">Membrane</keyword>
<dbReference type="HOGENOM" id="CLU_009058_1_1_1"/>
<dbReference type="PANTHER" id="PTHR47554">
    <property type="entry name" value="SORTING NEXIN MVP1"/>
    <property type="match status" value="1"/>
</dbReference>
<dbReference type="Pfam" id="PF19566">
    <property type="entry name" value="Snx8_BAR_dom"/>
    <property type="match status" value="1"/>
</dbReference>
<proteinExistence type="inferred from homology"/>
<reference evidence="10" key="1">
    <citation type="submission" date="2011-04" db="EMBL/GenBank/DDBJ databases">
        <title>Evolution of plant cell wall degrading machinery underlies the functional diversity of forest fungi.</title>
        <authorList>
            <consortium name="US DOE Joint Genome Institute (JGI-PGF)"/>
            <person name="Eastwood D.C."/>
            <person name="Floudas D."/>
            <person name="Binder M."/>
            <person name="Majcherczyk A."/>
            <person name="Schneider P."/>
            <person name="Aerts A."/>
            <person name="Asiegbu F.O."/>
            <person name="Baker S.E."/>
            <person name="Barry K."/>
            <person name="Bendiksby M."/>
            <person name="Blumentritt M."/>
            <person name="Coutinho P.M."/>
            <person name="Cullen D."/>
            <person name="Cullen D."/>
            <person name="Gathman A."/>
            <person name="Goodell B."/>
            <person name="Henrissat B."/>
            <person name="Ihrmark K."/>
            <person name="Kauserud H."/>
            <person name="Kohler A."/>
            <person name="LaButti K."/>
            <person name="Lapidus A."/>
            <person name="Lavin J.L."/>
            <person name="Lee Y.-H."/>
            <person name="Lindquist E."/>
            <person name="Lilly W."/>
            <person name="Lucas S."/>
            <person name="Morin E."/>
            <person name="Murat C."/>
            <person name="Oguiza J.A."/>
            <person name="Park J."/>
            <person name="Pisabarro A.G."/>
            <person name="Riley R."/>
            <person name="Rosling A."/>
            <person name="Salamov A."/>
            <person name="Schmidt O."/>
            <person name="Schmutz J."/>
            <person name="Skrede I."/>
            <person name="Stenlid J."/>
            <person name="Wiebenga A."/>
            <person name="Xie X."/>
            <person name="Kues U."/>
            <person name="Hibbett D.S."/>
            <person name="Hoffmeister D."/>
            <person name="Hogberg N."/>
            <person name="Martin F."/>
            <person name="Grigoriev I.V."/>
            <person name="Watkinson S.C."/>
        </authorList>
    </citation>
    <scope>NUCLEOTIDE SEQUENCE</scope>
    <source>
        <strain evidence="10">S7.9</strain>
    </source>
</reference>
<evidence type="ECO:0000259" key="9">
    <source>
        <dbReference type="PROSITE" id="PS50195"/>
    </source>
</evidence>
<dbReference type="InterPro" id="IPR011992">
    <property type="entry name" value="EF-hand-dom_pair"/>
</dbReference>
<dbReference type="GO" id="GO:0005829">
    <property type="term" value="C:cytosol"/>
    <property type="evidence" value="ECO:0007669"/>
    <property type="project" value="GOC"/>
</dbReference>